<dbReference type="InterPro" id="IPR007251">
    <property type="entry name" value="Iron_permease_Fet4"/>
</dbReference>
<organism evidence="2 3">
    <name type="scientific">Devosia insulae DS-56</name>
    <dbReference type="NCBI Taxonomy" id="1116389"/>
    <lineage>
        <taxon>Bacteria</taxon>
        <taxon>Pseudomonadati</taxon>
        <taxon>Pseudomonadota</taxon>
        <taxon>Alphaproteobacteria</taxon>
        <taxon>Hyphomicrobiales</taxon>
        <taxon>Devosiaceae</taxon>
        <taxon>Devosia</taxon>
    </lineage>
</organism>
<keyword evidence="1" id="KW-0472">Membrane</keyword>
<name>A0A1E5XU17_9HYPH</name>
<evidence type="ECO:0000313" key="3">
    <source>
        <dbReference type="Proteomes" id="UP000095463"/>
    </source>
</evidence>
<keyword evidence="1" id="KW-1133">Transmembrane helix</keyword>
<reference evidence="2 3" key="1">
    <citation type="journal article" date="2015" name="Genome Announc.">
        <title>Genome Assemblies of Three Soil-Associated Devosia species: D. insulae, D. limi, and D. soli.</title>
        <authorList>
            <person name="Hassan Y.I."/>
            <person name="Lepp D."/>
            <person name="Zhou T."/>
        </authorList>
    </citation>
    <scope>NUCLEOTIDE SEQUENCE [LARGE SCALE GENOMIC DNA]</scope>
    <source>
        <strain evidence="2 3">DS-56</strain>
    </source>
</reference>
<gene>
    <name evidence="2" type="ORF">VW23_013180</name>
</gene>
<sequence length="134" mass="14872">MAAGFFHQFSNLVSRGAGKPLTFAVACGLILLWAVSGPFFGFSETWQLVVNTATTIVTFLMVFVVQHTQNRDGEAVQAKLDDLIMALRHADNRLIGAEELTGHELHKLRKIIAERVENDEQTLEQIDSRMTDGS</sequence>
<evidence type="ECO:0000313" key="2">
    <source>
        <dbReference type="EMBL" id="OEO32087.1"/>
    </source>
</evidence>
<evidence type="ECO:0000256" key="1">
    <source>
        <dbReference type="SAM" id="Phobius"/>
    </source>
</evidence>
<comment type="caution">
    <text evidence="2">The sequence shown here is derived from an EMBL/GenBank/DDBJ whole genome shotgun (WGS) entry which is preliminary data.</text>
</comment>
<dbReference type="Proteomes" id="UP000095463">
    <property type="component" value="Unassembled WGS sequence"/>
</dbReference>
<feature type="transmembrane region" description="Helical" evidence="1">
    <location>
        <begin position="21"/>
        <end position="40"/>
    </location>
</feature>
<protein>
    <recommendedName>
        <fullName evidence="4">Iron permease</fullName>
    </recommendedName>
</protein>
<dbReference type="OrthoDB" id="119761at2"/>
<keyword evidence="1" id="KW-0812">Transmembrane</keyword>
<dbReference type="RefSeq" id="WP_069908752.1">
    <property type="nucleotide sequence ID" value="NZ_LAJE02000093.1"/>
</dbReference>
<proteinExistence type="predicted"/>
<dbReference type="EMBL" id="LAJE02000093">
    <property type="protein sequence ID" value="OEO32087.1"/>
    <property type="molecule type" value="Genomic_DNA"/>
</dbReference>
<feature type="transmembrane region" description="Helical" evidence="1">
    <location>
        <begin position="46"/>
        <end position="65"/>
    </location>
</feature>
<dbReference type="Pfam" id="PF04120">
    <property type="entry name" value="Iron_permease"/>
    <property type="match status" value="1"/>
</dbReference>
<accession>A0A1E5XU17</accession>
<evidence type="ECO:0008006" key="4">
    <source>
        <dbReference type="Google" id="ProtNLM"/>
    </source>
</evidence>
<keyword evidence="3" id="KW-1185">Reference proteome</keyword>
<dbReference type="AlphaFoldDB" id="A0A1E5XU17"/>
<dbReference type="GO" id="GO:0055085">
    <property type="term" value="P:transmembrane transport"/>
    <property type="evidence" value="ECO:0007669"/>
    <property type="project" value="InterPro"/>
</dbReference>